<dbReference type="InterPro" id="IPR043977">
    <property type="entry name" value="DUF5759"/>
</dbReference>
<evidence type="ECO:0000313" key="2">
    <source>
        <dbReference type="EMBL" id="QHT79831.1"/>
    </source>
</evidence>
<dbReference type="EMBL" id="MN739955">
    <property type="protein sequence ID" value="QHT79831.1"/>
    <property type="molecule type" value="Genomic_DNA"/>
</dbReference>
<name>A0A6C0HGT0_9ZZZZ</name>
<proteinExistence type="predicted"/>
<feature type="region of interest" description="Disordered" evidence="1">
    <location>
        <begin position="136"/>
        <end position="175"/>
    </location>
</feature>
<dbReference type="Pfam" id="PF19063">
    <property type="entry name" value="DUF5759"/>
    <property type="match status" value="1"/>
</dbReference>
<sequence length="193" mass="22722">MAFLYVNDEETNEKINIDELYEKNHRRDLKQLSVFNKLLGRIHKRITTIGKTKSTDKHIWFTVPEYIFGEPVYDKSECIAYLVTKLEDNGFHVRYMHPNTLFVSWMHWVPSYVRNEIKKKTGNVVDQYGNLVKKGGNEDDEDNINSKLFNDKSGGPPQKEQKQYTPIDQYKPSGNLVYKPEHFQKIEKKVSFS</sequence>
<reference evidence="2" key="1">
    <citation type="journal article" date="2020" name="Nature">
        <title>Giant virus diversity and host interactions through global metagenomics.</title>
        <authorList>
            <person name="Schulz F."/>
            <person name="Roux S."/>
            <person name="Paez-Espino D."/>
            <person name="Jungbluth S."/>
            <person name="Walsh D.A."/>
            <person name="Denef V.J."/>
            <person name="McMahon K.D."/>
            <person name="Konstantinidis K.T."/>
            <person name="Eloe-Fadrosh E.A."/>
            <person name="Kyrpides N.C."/>
            <person name="Woyke T."/>
        </authorList>
    </citation>
    <scope>NUCLEOTIDE SEQUENCE</scope>
    <source>
        <strain evidence="2">GVMAG-M-3300023184-105</strain>
    </source>
</reference>
<evidence type="ECO:0000256" key="1">
    <source>
        <dbReference type="SAM" id="MobiDB-lite"/>
    </source>
</evidence>
<accession>A0A6C0HGT0</accession>
<organism evidence="2">
    <name type="scientific">viral metagenome</name>
    <dbReference type="NCBI Taxonomy" id="1070528"/>
    <lineage>
        <taxon>unclassified sequences</taxon>
        <taxon>metagenomes</taxon>
        <taxon>organismal metagenomes</taxon>
    </lineage>
</organism>
<protein>
    <submittedName>
        <fullName evidence="2">Uncharacterized protein</fullName>
    </submittedName>
</protein>
<dbReference type="AlphaFoldDB" id="A0A6C0HGT0"/>